<feature type="transmembrane region" description="Helical" evidence="2">
    <location>
        <begin position="12"/>
        <end position="34"/>
    </location>
</feature>
<organism evidence="3 4">
    <name type="scientific">Nonomuraea harbinensis</name>
    <dbReference type="NCBI Taxonomy" id="1286938"/>
    <lineage>
        <taxon>Bacteria</taxon>
        <taxon>Bacillati</taxon>
        <taxon>Actinomycetota</taxon>
        <taxon>Actinomycetes</taxon>
        <taxon>Streptosporangiales</taxon>
        <taxon>Streptosporangiaceae</taxon>
        <taxon>Nonomuraea</taxon>
    </lineage>
</organism>
<evidence type="ECO:0008006" key="5">
    <source>
        <dbReference type="Google" id="ProtNLM"/>
    </source>
</evidence>
<keyword evidence="2" id="KW-1133">Transmembrane helix</keyword>
<accession>A0ABW1C678</accession>
<gene>
    <name evidence="3" type="ORF">ACFPUY_39100</name>
</gene>
<evidence type="ECO:0000313" key="4">
    <source>
        <dbReference type="Proteomes" id="UP001596096"/>
    </source>
</evidence>
<proteinExistence type="predicted"/>
<keyword evidence="4" id="KW-1185">Reference proteome</keyword>
<protein>
    <recommendedName>
        <fullName evidence="5">Pilus assembly protein</fullName>
    </recommendedName>
</protein>
<keyword evidence="2" id="KW-0472">Membrane</keyword>
<evidence type="ECO:0000256" key="1">
    <source>
        <dbReference type="SAM" id="Coils"/>
    </source>
</evidence>
<evidence type="ECO:0000313" key="3">
    <source>
        <dbReference type="EMBL" id="MFC5821134.1"/>
    </source>
</evidence>
<evidence type="ECO:0000256" key="2">
    <source>
        <dbReference type="SAM" id="Phobius"/>
    </source>
</evidence>
<keyword evidence="2" id="KW-0812">Transmembrane</keyword>
<dbReference type="EMBL" id="JBHSNW010000030">
    <property type="protein sequence ID" value="MFC5821134.1"/>
    <property type="molecule type" value="Genomic_DNA"/>
</dbReference>
<dbReference type="RefSeq" id="WP_219549969.1">
    <property type="nucleotide sequence ID" value="NZ_JAHKRN010000053.1"/>
</dbReference>
<keyword evidence="1" id="KW-0175">Coiled coil</keyword>
<reference evidence="4" key="1">
    <citation type="journal article" date="2019" name="Int. J. Syst. Evol. Microbiol.">
        <title>The Global Catalogue of Microorganisms (GCM) 10K type strain sequencing project: providing services to taxonomists for standard genome sequencing and annotation.</title>
        <authorList>
            <consortium name="The Broad Institute Genomics Platform"/>
            <consortium name="The Broad Institute Genome Sequencing Center for Infectious Disease"/>
            <person name="Wu L."/>
            <person name="Ma J."/>
        </authorList>
    </citation>
    <scope>NUCLEOTIDE SEQUENCE [LARGE SCALE GENOMIC DNA]</scope>
    <source>
        <strain evidence="4">CGMCC 4.7106</strain>
    </source>
</reference>
<name>A0ABW1C678_9ACTN</name>
<comment type="caution">
    <text evidence="3">The sequence shown here is derived from an EMBL/GenBank/DDBJ whole genome shotgun (WGS) entry which is preliminary data.</text>
</comment>
<feature type="coiled-coil region" evidence="1">
    <location>
        <begin position="32"/>
        <end position="59"/>
    </location>
</feature>
<sequence>MEAATGDLATWTGVVVALAFSFSAFVVSLISLKFQRDSAKAAKRAVEEAKRSAVAAEESAMAGSRSAAAAERSALAAEQVAEIEAMRDMQPTVAWEVTRESEFAAYLRNAGAETVTGVMVDTTVPGVDQAPDGVTLEPGASAKLMLSSSLVHGTPREIRVTWDGAPSPVVVPVPPW</sequence>
<dbReference type="Proteomes" id="UP001596096">
    <property type="component" value="Unassembled WGS sequence"/>
</dbReference>